<evidence type="ECO:0000256" key="1">
    <source>
        <dbReference type="SAM" id="MobiDB-lite"/>
    </source>
</evidence>
<evidence type="ECO:0000313" key="3">
    <source>
        <dbReference type="Proteomes" id="UP000193642"/>
    </source>
</evidence>
<comment type="caution">
    <text evidence="2">The sequence shown here is derived from an EMBL/GenBank/DDBJ whole genome shotgun (WGS) entry which is preliminary data.</text>
</comment>
<evidence type="ECO:0000313" key="2">
    <source>
        <dbReference type="EMBL" id="ORY47237.1"/>
    </source>
</evidence>
<protein>
    <submittedName>
        <fullName evidence="2">Uncharacterized protein</fullName>
    </submittedName>
</protein>
<dbReference type="EMBL" id="MCGO01000014">
    <property type="protein sequence ID" value="ORY47237.1"/>
    <property type="molecule type" value="Genomic_DNA"/>
</dbReference>
<feature type="region of interest" description="Disordered" evidence="1">
    <location>
        <begin position="13"/>
        <end position="32"/>
    </location>
</feature>
<dbReference type="Proteomes" id="UP000193642">
    <property type="component" value="Unassembled WGS sequence"/>
</dbReference>
<organism evidence="2 3">
    <name type="scientific">Rhizoclosmatium globosum</name>
    <dbReference type="NCBI Taxonomy" id="329046"/>
    <lineage>
        <taxon>Eukaryota</taxon>
        <taxon>Fungi</taxon>
        <taxon>Fungi incertae sedis</taxon>
        <taxon>Chytridiomycota</taxon>
        <taxon>Chytridiomycota incertae sedis</taxon>
        <taxon>Chytridiomycetes</taxon>
        <taxon>Chytridiales</taxon>
        <taxon>Chytriomycetaceae</taxon>
        <taxon>Rhizoclosmatium</taxon>
    </lineage>
</organism>
<proteinExistence type="predicted"/>
<accession>A0A1Y2CJW4</accession>
<gene>
    <name evidence="2" type="ORF">BCR33DRAFT_807522</name>
</gene>
<keyword evidence="3" id="KW-1185">Reference proteome</keyword>
<reference evidence="2 3" key="1">
    <citation type="submission" date="2016-07" db="EMBL/GenBank/DDBJ databases">
        <title>Pervasive Adenine N6-methylation of Active Genes in Fungi.</title>
        <authorList>
            <consortium name="DOE Joint Genome Institute"/>
            <person name="Mondo S.J."/>
            <person name="Dannebaum R.O."/>
            <person name="Kuo R.C."/>
            <person name="Labutti K."/>
            <person name="Haridas S."/>
            <person name="Kuo A."/>
            <person name="Salamov A."/>
            <person name="Ahrendt S.R."/>
            <person name="Lipzen A."/>
            <person name="Sullivan W."/>
            <person name="Andreopoulos W.B."/>
            <person name="Clum A."/>
            <person name="Lindquist E."/>
            <person name="Daum C."/>
            <person name="Ramamoorthy G.K."/>
            <person name="Gryganskyi A."/>
            <person name="Culley D."/>
            <person name="Magnuson J.K."/>
            <person name="James T.Y."/>
            <person name="O'Malley M.A."/>
            <person name="Stajich J.E."/>
            <person name="Spatafora J.W."/>
            <person name="Visel A."/>
            <person name="Grigoriev I.V."/>
        </authorList>
    </citation>
    <scope>NUCLEOTIDE SEQUENCE [LARGE SCALE GENOMIC DNA]</scope>
    <source>
        <strain evidence="2 3">JEL800</strain>
    </source>
</reference>
<name>A0A1Y2CJW4_9FUNG</name>
<dbReference type="AlphaFoldDB" id="A0A1Y2CJW4"/>
<sequence length="182" mass="21262">MPMDSGIRLCSKNTISQNLDQTTSSDPRDSGVYVESTAIPQTKSKRKDILPFFLPTPIPTRKALLPPMIEEELTPEETANLLEEHWKMTDFHSKWVKDGYKDLEYVPYDWVSFYRILREEREVGQGITPKKMRWDVKLRLQRPQHKQPVIPNVIYSFGSSTSVSHPLPIPVIRRECEAFYFH</sequence>
<feature type="compositionally biased region" description="Polar residues" evidence="1">
    <location>
        <begin position="13"/>
        <end position="25"/>
    </location>
</feature>